<evidence type="ECO:0000256" key="5">
    <source>
        <dbReference type="ARBA" id="ARBA00022801"/>
    </source>
</evidence>
<dbReference type="InterPro" id="IPR029001">
    <property type="entry name" value="ITPase-like_fam"/>
</dbReference>
<dbReference type="STRING" id="1424294.Gferi_09465"/>
<evidence type="ECO:0000256" key="9">
    <source>
        <dbReference type="ARBA" id="ARBA00052017"/>
    </source>
</evidence>
<reference evidence="12 13" key="1">
    <citation type="submission" date="2016-09" db="EMBL/GenBank/DDBJ databases">
        <title>Genomic analysis reveals versatility of anaerobic energy metabolism of Geosporobacter ferrireducens IRF9 of phylum Firmicutes.</title>
        <authorList>
            <person name="Kim S.-J."/>
        </authorList>
    </citation>
    <scope>NUCLEOTIDE SEQUENCE [LARGE SCALE GENOMIC DNA]</scope>
    <source>
        <strain evidence="12 13">IRF9</strain>
    </source>
</reference>
<sequence length="210" mass="23448">MKNKLVIASKNKHKIEEIKDILSAFNFNILSMDEAGLTNLDVVEDGETFEENSMKKADAVMMVTNCIALADDSGLEVDILDNQPGVYSARFSGEGANDQKNNEKLLERLQEVPMDKRQGRFVSVISLAFPDGRKVSVRGECSGMIGFEPKGDHGFGYDPLFIVPEYGKTFAELGEEIKNKISHRAKALEKLQEELKQIVGGKLREDRNHQ</sequence>
<dbReference type="FunFam" id="3.90.950.10:FF:000001">
    <property type="entry name" value="dITP/XTP pyrophosphatase"/>
    <property type="match status" value="1"/>
</dbReference>
<dbReference type="PANTHER" id="PTHR11067">
    <property type="entry name" value="INOSINE TRIPHOSPHATE PYROPHOSPHATASE/HAM1 PROTEIN"/>
    <property type="match status" value="1"/>
</dbReference>
<evidence type="ECO:0000256" key="6">
    <source>
        <dbReference type="ARBA" id="ARBA00022842"/>
    </source>
</evidence>
<dbReference type="NCBIfam" id="NF011397">
    <property type="entry name" value="PRK14822.1"/>
    <property type="match status" value="1"/>
</dbReference>
<feature type="binding site" evidence="10">
    <location>
        <begin position="155"/>
        <end position="158"/>
    </location>
    <ligand>
        <name>substrate</name>
    </ligand>
</feature>
<dbReference type="GO" id="GO:0009146">
    <property type="term" value="P:purine nucleoside triphosphate catabolic process"/>
    <property type="evidence" value="ECO:0007669"/>
    <property type="project" value="UniProtKB-UniRule"/>
</dbReference>
<dbReference type="OrthoDB" id="9807456at2"/>
<dbReference type="GO" id="GO:0036220">
    <property type="term" value="F:ITP diphosphatase activity"/>
    <property type="evidence" value="ECO:0007669"/>
    <property type="project" value="UniProtKB-UniRule"/>
</dbReference>
<evidence type="ECO:0000256" key="8">
    <source>
        <dbReference type="ARBA" id="ARBA00051875"/>
    </source>
</evidence>
<keyword evidence="3 10" id="KW-0479">Metal-binding</keyword>
<proteinExistence type="inferred from homology"/>
<name>A0A1D8GFV7_9FIRM</name>
<comment type="caution">
    <text evidence="10">Lacks conserved residue(s) required for the propagation of feature annotation.</text>
</comment>
<dbReference type="NCBIfam" id="TIGR00042">
    <property type="entry name" value="RdgB/HAM1 family non-canonical purine NTP pyrophosphatase"/>
    <property type="match status" value="1"/>
</dbReference>
<dbReference type="HAMAP" id="MF_01405">
    <property type="entry name" value="Non_canon_purine_NTPase"/>
    <property type="match status" value="1"/>
</dbReference>
<evidence type="ECO:0000256" key="1">
    <source>
        <dbReference type="ARBA" id="ARBA00008023"/>
    </source>
</evidence>
<dbReference type="EMBL" id="CP017269">
    <property type="protein sequence ID" value="AOT69786.1"/>
    <property type="molecule type" value="Genomic_DNA"/>
</dbReference>
<feature type="binding site" evidence="10">
    <location>
        <position position="178"/>
    </location>
    <ligand>
        <name>substrate</name>
    </ligand>
</feature>
<comment type="similarity">
    <text evidence="1 10 11">Belongs to the HAM1 NTPase family.</text>
</comment>
<evidence type="ECO:0000256" key="10">
    <source>
        <dbReference type="HAMAP-Rule" id="MF_01405"/>
    </source>
</evidence>
<feature type="binding site" evidence="10">
    <location>
        <position position="73"/>
    </location>
    <ligand>
        <name>substrate</name>
    </ligand>
</feature>
<evidence type="ECO:0000256" key="2">
    <source>
        <dbReference type="ARBA" id="ARBA00011738"/>
    </source>
</evidence>
<dbReference type="GO" id="GO:0017111">
    <property type="term" value="F:ribonucleoside triphosphate phosphatase activity"/>
    <property type="evidence" value="ECO:0007669"/>
    <property type="project" value="InterPro"/>
</dbReference>
<dbReference type="SUPFAM" id="SSF52972">
    <property type="entry name" value="ITPase-like"/>
    <property type="match status" value="1"/>
</dbReference>
<dbReference type="Pfam" id="PF01725">
    <property type="entry name" value="Ham1p_like"/>
    <property type="match status" value="1"/>
</dbReference>
<comment type="cofactor">
    <cofactor evidence="10">
        <name>Mg(2+)</name>
        <dbReference type="ChEBI" id="CHEBI:18420"/>
    </cofactor>
    <text evidence="10">Binds 1 Mg(2+) ion per subunit.</text>
</comment>
<keyword evidence="4 10" id="KW-0547">Nucleotide-binding</keyword>
<organism evidence="12 13">
    <name type="scientific">Geosporobacter ferrireducens</name>
    <dbReference type="NCBI Taxonomy" id="1424294"/>
    <lineage>
        <taxon>Bacteria</taxon>
        <taxon>Bacillati</taxon>
        <taxon>Bacillota</taxon>
        <taxon>Clostridia</taxon>
        <taxon>Peptostreptococcales</taxon>
        <taxon>Thermotaleaceae</taxon>
        <taxon>Geosporobacter</taxon>
    </lineage>
</organism>
<dbReference type="GO" id="GO:0000166">
    <property type="term" value="F:nucleotide binding"/>
    <property type="evidence" value="ECO:0007669"/>
    <property type="project" value="UniProtKB-KW"/>
</dbReference>
<evidence type="ECO:0000256" key="7">
    <source>
        <dbReference type="ARBA" id="ARBA00023080"/>
    </source>
</evidence>
<comment type="catalytic activity">
    <reaction evidence="8 10">
        <text>dITP + H2O = dIMP + diphosphate + H(+)</text>
        <dbReference type="Rhea" id="RHEA:28342"/>
        <dbReference type="ChEBI" id="CHEBI:15377"/>
        <dbReference type="ChEBI" id="CHEBI:15378"/>
        <dbReference type="ChEBI" id="CHEBI:33019"/>
        <dbReference type="ChEBI" id="CHEBI:61194"/>
        <dbReference type="ChEBI" id="CHEBI:61382"/>
        <dbReference type="EC" id="3.6.1.66"/>
    </reaction>
</comment>
<evidence type="ECO:0000256" key="11">
    <source>
        <dbReference type="RuleBase" id="RU003781"/>
    </source>
</evidence>
<dbReference type="GO" id="GO:0046872">
    <property type="term" value="F:metal ion binding"/>
    <property type="evidence" value="ECO:0007669"/>
    <property type="project" value="UniProtKB-KW"/>
</dbReference>
<feature type="binding site" evidence="10">
    <location>
        <position position="72"/>
    </location>
    <ligand>
        <name>Mg(2+)</name>
        <dbReference type="ChEBI" id="CHEBI:18420"/>
    </ligand>
</feature>
<dbReference type="GO" id="GO:0005829">
    <property type="term" value="C:cytosol"/>
    <property type="evidence" value="ECO:0007669"/>
    <property type="project" value="TreeGrafter"/>
</dbReference>
<accession>A0A1D8GFV7</accession>
<dbReference type="RefSeq" id="WP_069975853.1">
    <property type="nucleotide sequence ID" value="NZ_CP017269.1"/>
</dbReference>
<evidence type="ECO:0000256" key="3">
    <source>
        <dbReference type="ARBA" id="ARBA00022723"/>
    </source>
</evidence>
<comment type="catalytic activity">
    <reaction evidence="9 10">
        <text>XTP + H2O = XMP + diphosphate + H(+)</text>
        <dbReference type="Rhea" id="RHEA:28610"/>
        <dbReference type="ChEBI" id="CHEBI:15377"/>
        <dbReference type="ChEBI" id="CHEBI:15378"/>
        <dbReference type="ChEBI" id="CHEBI:33019"/>
        <dbReference type="ChEBI" id="CHEBI:57464"/>
        <dbReference type="ChEBI" id="CHEBI:61314"/>
        <dbReference type="EC" id="3.6.1.66"/>
    </reaction>
</comment>
<protein>
    <recommendedName>
        <fullName evidence="10">dITP/XTP pyrophosphatase</fullName>
        <ecNumber evidence="10">3.6.1.66</ecNumber>
    </recommendedName>
    <alternativeName>
        <fullName evidence="10">Non-canonical purine NTP pyrophosphatase</fullName>
    </alternativeName>
    <alternativeName>
        <fullName evidence="10">Non-standard purine NTP pyrophosphatase</fullName>
    </alternativeName>
    <alternativeName>
        <fullName evidence="10">Nucleoside-triphosphate diphosphatase</fullName>
    </alternativeName>
    <alternativeName>
        <fullName evidence="10">Nucleoside-triphosphate pyrophosphatase</fullName>
        <shortName evidence="10">NTPase</shortName>
    </alternativeName>
</protein>
<dbReference type="Proteomes" id="UP000095743">
    <property type="component" value="Chromosome"/>
</dbReference>
<dbReference type="InterPro" id="IPR002637">
    <property type="entry name" value="RdgB/HAM1"/>
</dbReference>
<comment type="function">
    <text evidence="10">Pyrophosphatase that catalyzes the hydrolysis of nucleoside triphosphates to their monophosphate derivatives, with a high preference for the non-canonical purine nucleotides XTP (xanthosine triphosphate), dITP (deoxyinosine triphosphate) and ITP. Seems to function as a house-cleaning enzyme that removes non-canonical purine nucleotides from the nucleotide pool, thus preventing their incorporation into DNA/RNA and avoiding chromosomal lesions.</text>
</comment>
<dbReference type="Gene3D" id="3.90.950.10">
    <property type="match status" value="1"/>
</dbReference>
<feature type="binding site" evidence="10">
    <location>
        <begin position="183"/>
        <end position="184"/>
    </location>
    <ligand>
        <name>substrate</name>
    </ligand>
</feature>
<dbReference type="GO" id="GO:0036222">
    <property type="term" value="F:XTP diphosphatase activity"/>
    <property type="evidence" value="ECO:0007669"/>
    <property type="project" value="UniProtKB-UniRule"/>
</dbReference>
<comment type="catalytic activity">
    <reaction evidence="10">
        <text>ITP + H2O = IMP + diphosphate + H(+)</text>
        <dbReference type="Rhea" id="RHEA:29399"/>
        <dbReference type="ChEBI" id="CHEBI:15377"/>
        <dbReference type="ChEBI" id="CHEBI:15378"/>
        <dbReference type="ChEBI" id="CHEBI:33019"/>
        <dbReference type="ChEBI" id="CHEBI:58053"/>
        <dbReference type="ChEBI" id="CHEBI:61402"/>
        <dbReference type="EC" id="3.6.1.66"/>
    </reaction>
</comment>
<evidence type="ECO:0000313" key="13">
    <source>
        <dbReference type="Proteomes" id="UP000095743"/>
    </source>
</evidence>
<keyword evidence="13" id="KW-1185">Reference proteome</keyword>
<keyword evidence="5 10" id="KW-0378">Hydrolase</keyword>
<dbReference type="PANTHER" id="PTHR11067:SF9">
    <property type="entry name" value="INOSINE TRIPHOSPHATE PYROPHOSPHATASE"/>
    <property type="match status" value="1"/>
</dbReference>
<dbReference type="EC" id="3.6.1.66" evidence="10"/>
<dbReference type="GO" id="GO:0009117">
    <property type="term" value="P:nucleotide metabolic process"/>
    <property type="evidence" value="ECO:0007669"/>
    <property type="project" value="UniProtKB-KW"/>
</dbReference>
<dbReference type="CDD" id="cd00515">
    <property type="entry name" value="HAM1"/>
    <property type="match status" value="1"/>
</dbReference>
<gene>
    <name evidence="12" type="ORF">Gferi_09465</name>
</gene>
<dbReference type="KEGG" id="gfe:Gferi_09465"/>
<evidence type="ECO:0000313" key="12">
    <source>
        <dbReference type="EMBL" id="AOT69786.1"/>
    </source>
</evidence>
<dbReference type="AlphaFoldDB" id="A0A1D8GFV7"/>
<dbReference type="InterPro" id="IPR020922">
    <property type="entry name" value="dITP/XTP_pyrophosphatase"/>
</dbReference>
<keyword evidence="7 10" id="KW-0546">Nucleotide metabolism</keyword>
<feature type="active site" description="Proton acceptor" evidence="10">
    <location>
        <position position="72"/>
    </location>
</feature>
<comment type="subunit">
    <text evidence="2 10">Homodimer.</text>
</comment>
<keyword evidence="6 10" id="KW-0460">Magnesium</keyword>
<dbReference type="GO" id="GO:0035870">
    <property type="term" value="F:dITP diphosphatase activity"/>
    <property type="evidence" value="ECO:0007669"/>
    <property type="project" value="UniProtKB-UniRule"/>
</dbReference>
<evidence type="ECO:0000256" key="4">
    <source>
        <dbReference type="ARBA" id="ARBA00022741"/>
    </source>
</evidence>
<feature type="binding site" evidence="10">
    <location>
        <begin position="9"/>
        <end position="14"/>
    </location>
    <ligand>
        <name>substrate</name>
    </ligand>
</feature>